<gene>
    <name evidence="2" type="primary">ku</name>
    <name evidence="4" type="ordered locus">Geob_0337</name>
</gene>
<dbReference type="InterPro" id="IPR006164">
    <property type="entry name" value="DNA_bd_Ku70/Ku80"/>
</dbReference>
<evidence type="ECO:0000256" key="1">
    <source>
        <dbReference type="ARBA" id="ARBA00023125"/>
    </source>
</evidence>
<keyword evidence="5" id="KW-1185">Reference proteome</keyword>
<keyword evidence="2" id="KW-0234">DNA repair</keyword>
<dbReference type="InterPro" id="IPR016194">
    <property type="entry name" value="SPOC-like_C_dom_sf"/>
</dbReference>
<dbReference type="eggNOG" id="COG1273">
    <property type="taxonomic scope" value="Bacteria"/>
</dbReference>
<comment type="function">
    <text evidence="2">With LigD forms a non-homologous end joining (NHEJ) DNA repair enzyme, which repairs dsDNA breaks with reduced fidelity. Binds linear dsDNA with 5'- and 3'- overhangs but not closed circular dsDNA nor ssDNA. Recruits and stimulates the ligase activity of LigD.</text>
</comment>
<accession>B9LYX6</accession>
<dbReference type="HOGENOM" id="CLU_048975_0_1_7"/>
<dbReference type="SMART" id="SM00559">
    <property type="entry name" value="Ku78"/>
    <property type="match status" value="1"/>
</dbReference>
<dbReference type="GO" id="GO:0006303">
    <property type="term" value="P:double-strand break repair via nonhomologous end joining"/>
    <property type="evidence" value="ECO:0007669"/>
    <property type="project" value="UniProtKB-UniRule"/>
</dbReference>
<proteinExistence type="inferred from homology"/>
<protein>
    <recommendedName>
        <fullName evidence="2">Non-homologous end joining protein Ku</fullName>
    </recommendedName>
</protein>
<dbReference type="GO" id="GO:0006310">
    <property type="term" value="P:DNA recombination"/>
    <property type="evidence" value="ECO:0007669"/>
    <property type="project" value="UniProtKB-KW"/>
</dbReference>
<dbReference type="SUPFAM" id="SSF100939">
    <property type="entry name" value="SPOC domain-like"/>
    <property type="match status" value="1"/>
</dbReference>
<comment type="subunit">
    <text evidence="2">Homodimer. Interacts with LigD.</text>
</comment>
<dbReference type="OrthoDB" id="9795084at2"/>
<sequence length="259" mass="29640">MKAIWTGSISFGLVNIPVKLFSGSESNSLDLNLLHKTDLHPINYIKVCKAENREVPMSEIVKGYQHASGEYIVLTEQDFEIASVEKTHLIDILDFVDEQEIDSRYFERPYYLEPDKTGAKPYALLREALKKSGKVGIASYVLRNRGSIGIVKPLEDVLVLNQMRYQEEVRSHAELKLPQGENLRQQEIDLALMLIDQYSTRFDPAKYKDSYMDDLKRIIEEKAQGIQPQPQGKRPQPSNVVDMMALLKKSLEEKKRKAA</sequence>
<dbReference type="Gene3D" id="2.40.290.10">
    <property type="match status" value="1"/>
</dbReference>
<evidence type="ECO:0000256" key="2">
    <source>
        <dbReference type="HAMAP-Rule" id="MF_01875"/>
    </source>
</evidence>
<comment type="similarity">
    <text evidence="2">Belongs to the prokaryotic Ku family.</text>
</comment>
<feature type="domain" description="Ku" evidence="3">
    <location>
        <begin position="52"/>
        <end position="180"/>
    </location>
</feature>
<dbReference type="CDD" id="cd00789">
    <property type="entry name" value="KU_like"/>
    <property type="match status" value="1"/>
</dbReference>
<dbReference type="PANTHER" id="PTHR41251">
    <property type="entry name" value="NON-HOMOLOGOUS END JOINING PROTEIN KU"/>
    <property type="match status" value="1"/>
</dbReference>
<dbReference type="Proteomes" id="UP000007721">
    <property type="component" value="Chromosome"/>
</dbReference>
<dbReference type="PANTHER" id="PTHR41251:SF1">
    <property type="entry name" value="NON-HOMOLOGOUS END JOINING PROTEIN KU"/>
    <property type="match status" value="1"/>
</dbReference>
<dbReference type="STRING" id="316067.Geob_0337"/>
<dbReference type="NCBIfam" id="TIGR02772">
    <property type="entry name" value="Ku_bact"/>
    <property type="match status" value="1"/>
</dbReference>
<dbReference type="InterPro" id="IPR009187">
    <property type="entry name" value="Prok_Ku"/>
</dbReference>
<dbReference type="AlphaFoldDB" id="B9LYX6"/>
<evidence type="ECO:0000313" key="4">
    <source>
        <dbReference type="EMBL" id="ACM18708.1"/>
    </source>
</evidence>
<evidence type="ECO:0000313" key="5">
    <source>
        <dbReference type="Proteomes" id="UP000007721"/>
    </source>
</evidence>
<dbReference type="PIRSF" id="PIRSF006493">
    <property type="entry name" value="Prok_Ku"/>
    <property type="match status" value="1"/>
</dbReference>
<keyword evidence="2" id="KW-0233">DNA recombination</keyword>
<dbReference type="HAMAP" id="MF_01875">
    <property type="entry name" value="Prokaryotic_Ku"/>
    <property type="match status" value="1"/>
</dbReference>
<dbReference type="EMBL" id="CP001390">
    <property type="protein sequence ID" value="ACM18708.1"/>
    <property type="molecule type" value="Genomic_DNA"/>
</dbReference>
<dbReference type="GO" id="GO:0003690">
    <property type="term" value="F:double-stranded DNA binding"/>
    <property type="evidence" value="ECO:0007669"/>
    <property type="project" value="UniProtKB-UniRule"/>
</dbReference>
<reference evidence="4 5" key="1">
    <citation type="submission" date="2009-01" db="EMBL/GenBank/DDBJ databases">
        <title>Complete sequence of Geobacter sp. FRC-32.</title>
        <authorList>
            <consortium name="US DOE Joint Genome Institute"/>
            <person name="Lucas S."/>
            <person name="Copeland A."/>
            <person name="Lapidus A."/>
            <person name="Glavina del Rio T."/>
            <person name="Dalin E."/>
            <person name="Tice H."/>
            <person name="Bruce D."/>
            <person name="Goodwin L."/>
            <person name="Pitluck S."/>
            <person name="Saunders E."/>
            <person name="Brettin T."/>
            <person name="Detter J.C."/>
            <person name="Han C."/>
            <person name="Larimer F."/>
            <person name="Land M."/>
            <person name="Hauser L."/>
            <person name="Kyrpides N."/>
            <person name="Ovchinnikova G."/>
            <person name="Kostka J."/>
            <person name="Richardson P."/>
        </authorList>
    </citation>
    <scope>NUCLEOTIDE SEQUENCE [LARGE SCALE GENOMIC DNA]</scope>
    <source>
        <strain evidence="5">DSM 22248 / JCM 15807 / FRC-32</strain>
    </source>
</reference>
<dbReference type="Pfam" id="PF02735">
    <property type="entry name" value="Ku"/>
    <property type="match status" value="1"/>
</dbReference>
<name>B9LYX6_GEODF</name>
<organism evidence="4 5">
    <name type="scientific">Geotalea daltonii (strain DSM 22248 / JCM 15807 / FRC-32)</name>
    <name type="common">Geobacter daltonii</name>
    <dbReference type="NCBI Taxonomy" id="316067"/>
    <lineage>
        <taxon>Bacteria</taxon>
        <taxon>Pseudomonadati</taxon>
        <taxon>Thermodesulfobacteriota</taxon>
        <taxon>Desulfuromonadia</taxon>
        <taxon>Geobacterales</taxon>
        <taxon>Geobacteraceae</taxon>
        <taxon>Geotalea</taxon>
    </lineage>
</organism>
<keyword evidence="2" id="KW-0227">DNA damage</keyword>
<evidence type="ECO:0000259" key="3">
    <source>
        <dbReference type="SMART" id="SM00559"/>
    </source>
</evidence>
<dbReference type="RefSeq" id="WP_012645437.1">
    <property type="nucleotide sequence ID" value="NC_011979.1"/>
</dbReference>
<keyword evidence="1 2" id="KW-0238">DNA-binding</keyword>
<dbReference type="KEGG" id="geo:Geob_0337"/>